<feature type="transmembrane region" description="Helical" evidence="1">
    <location>
        <begin position="225"/>
        <end position="247"/>
    </location>
</feature>
<keyword evidence="1" id="KW-0472">Membrane</keyword>
<keyword evidence="3" id="KW-1185">Reference proteome</keyword>
<comment type="caution">
    <text evidence="2">The sequence shown here is derived from an EMBL/GenBank/DDBJ whole genome shotgun (WGS) entry which is preliminary data.</text>
</comment>
<sequence length="273" mass="29880">MNHSILSSLKTFAVRNYRDAILITISSLAGWFVSFIDRETSSISCTTAQMATLDDLFGESSGLIIENVKTGTKTVPQSCEVRHVLFKNSGRKHITPADVDPRDTLGFKVVDAVIIGSPKVISASSESLRQKINMTQPGDIDFSVFGGASSEYSPTNTLGRFSEIRFDPMMLDGGEWFEVRFLLARDLKRSPTFIALGKVSGIDCLSMTNVETTLSSKDSKAMESWIATTITPLLIVVAITLAAVICYKEYYAKRVISRKNNVAASEKADANLL</sequence>
<keyword evidence="1" id="KW-0812">Transmembrane</keyword>
<gene>
    <name evidence="2" type="ORF">A6X21_21315</name>
</gene>
<evidence type="ECO:0000256" key="1">
    <source>
        <dbReference type="SAM" id="Phobius"/>
    </source>
</evidence>
<dbReference type="EMBL" id="LYDR01000071">
    <property type="protein sequence ID" value="ODA32059.1"/>
    <property type="molecule type" value="Genomic_DNA"/>
</dbReference>
<keyword evidence="1" id="KW-1133">Transmembrane helix</keyword>
<organism evidence="2 3">
    <name type="scientific">Planctopirus hydrillae</name>
    <dbReference type="NCBI Taxonomy" id="1841610"/>
    <lineage>
        <taxon>Bacteria</taxon>
        <taxon>Pseudomonadati</taxon>
        <taxon>Planctomycetota</taxon>
        <taxon>Planctomycetia</taxon>
        <taxon>Planctomycetales</taxon>
        <taxon>Planctomycetaceae</taxon>
        <taxon>Planctopirus</taxon>
    </lineage>
</organism>
<protein>
    <submittedName>
        <fullName evidence="2">Uncharacterized protein</fullName>
    </submittedName>
</protein>
<reference evidence="2 3" key="1">
    <citation type="submission" date="2016-05" db="EMBL/GenBank/DDBJ databases">
        <title>Genomic and physiological characterization of Planctopirus sp. isolated from fresh water lake.</title>
        <authorList>
            <person name="Subhash Y."/>
            <person name="Ramana C."/>
        </authorList>
    </citation>
    <scope>NUCLEOTIDE SEQUENCE [LARGE SCALE GENOMIC DNA]</scope>
    <source>
        <strain evidence="2 3">JC280</strain>
    </source>
</reference>
<dbReference type="AlphaFoldDB" id="A0A1C3EFS1"/>
<name>A0A1C3EFS1_9PLAN</name>
<evidence type="ECO:0000313" key="2">
    <source>
        <dbReference type="EMBL" id="ODA32059.1"/>
    </source>
</evidence>
<dbReference type="Proteomes" id="UP000094828">
    <property type="component" value="Unassembled WGS sequence"/>
</dbReference>
<dbReference type="RefSeq" id="WP_068847584.1">
    <property type="nucleotide sequence ID" value="NZ_LYDR01000071.1"/>
</dbReference>
<proteinExistence type="predicted"/>
<evidence type="ECO:0000313" key="3">
    <source>
        <dbReference type="Proteomes" id="UP000094828"/>
    </source>
</evidence>
<accession>A0A1C3EFS1</accession>